<feature type="region of interest" description="Disordered" evidence="1">
    <location>
        <begin position="1"/>
        <end position="32"/>
    </location>
</feature>
<proteinExistence type="predicted"/>
<feature type="compositionally biased region" description="Pro residues" evidence="1">
    <location>
        <begin position="96"/>
        <end position="106"/>
    </location>
</feature>
<dbReference type="EMBL" id="BAAAQN010000032">
    <property type="protein sequence ID" value="GAA2042203.1"/>
    <property type="molecule type" value="Genomic_DNA"/>
</dbReference>
<accession>A0ABP5GD79</accession>
<dbReference type="Proteomes" id="UP001500751">
    <property type="component" value="Unassembled WGS sequence"/>
</dbReference>
<feature type="compositionally biased region" description="Low complexity" evidence="1">
    <location>
        <begin position="107"/>
        <end position="123"/>
    </location>
</feature>
<gene>
    <name evidence="2" type="ORF">GCM10009839_51070</name>
</gene>
<feature type="region of interest" description="Disordered" evidence="1">
    <location>
        <begin position="69"/>
        <end position="137"/>
    </location>
</feature>
<evidence type="ECO:0000256" key="1">
    <source>
        <dbReference type="SAM" id="MobiDB-lite"/>
    </source>
</evidence>
<organism evidence="2 3">
    <name type="scientific">Catenulispora yoronensis</name>
    <dbReference type="NCBI Taxonomy" id="450799"/>
    <lineage>
        <taxon>Bacteria</taxon>
        <taxon>Bacillati</taxon>
        <taxon>Actinomycetota</taxon>
        <taxon>Actinomycetes</taxon>
        <taxon>Catenulisporales</taxon>
        <taxon>Catenulisporaceae</taxon>
        <taxon>Catenulispora</taxon>
    </lineage>
</organism>
<feature type="compositionally biased region" description="Low complexity" evidence="1">
    <location>
        <begin position="82"/>
        <end position="95"/>
    </location>
</feature>
<evidence type="ECO:0000313" key="2">
    <source>
        <dbReference type="EMBL" id="GAA2042203.1"/>
    </source>
</evidence>
<name>A0ABP5GD79_9ACTN</name>
<sequence length="380" mass="38796">MTDDESGFGDEISSMLRHRAHRHPDHPDPVGITREHLRHAGARRRKASLSGVAVAAVMVTGGVVWGTRTPAGNQGTSGGPGVVVNGVSSPSGTATPTPPRSLPSSPPASSQSTGSAPTSAQSTEPNDGSVVHGCDPTATPVMTAKNFAWPARGPLAADAALTSALLQRATSLTGGRNAKLAYAGENAALRIAVVFVDPPNDDVCGPGLRAVVFHGPKGSGADQLSAQIGPGFYSPQSGFLWAQRTPDGAFTLLLVEAPTVRTLKAGGTLGTKSATARPPVATPDGSLLTTYAPGTNVPATFDFTDPGTGRQGSNPVTFTLTAPTAQALATTLNLDPATISPTPETDHLGIAFRITNGPRFSLTATDPAPGAENVYWTEIH</sequence>
<comment type="caution">
    <text evidence="2">The sequence shown here is derived from an EMBL/GenBank/DDBJ whole genome shotgun (WGS) entry which is preliminary data.</text>
</comment>
<protein>
    <submittedName>
        <fullName evidence="2">Uncharacterized protein</fullName>
    </submittedName>
</protein>
<keyword evidence="3" id="KW-1185">Reference proteome</keyword>
<dbReference type="RefSeq" id="WP_344668183.1">
    <property type="nucleotide sequence ID" value="NZ_BAAAQN010000032.1"/>
</dbReference>
<evidence type="ECO:0000313" key="3">
    <source>
        <dbReference type="Proteomes" id="UP001500751"/>
    </source>
</evidence>
<reference evidence="3" key="1">
    <citation type="journal article" date="2019" name="Int. J. Syst. Evol. Microbiol.">
        <title>The Global Catalogue of Microorganisms (GCM) 10K type strain sequencing project: providing services to taxonomists for standard genome sequencing and annotation.</title>
        <authorList>
            <consortium name="The Broad Institute Genomics Platform"/>
            <consortium name="The Broad Institute Genome Sequencing Center for Infectious Disease"/>
            <person name="Wu L."/>
            <person name="Ma J."/>
        </authorList>
    </citation>
    <scope>NUCLEOTIDE SEQUENCE [LARGE SCALE GENOMIC DNA]</scope>
    <source>
        <strain evidence="3">JCM 16014</strain>
    </source>
</reference>